<proteinExistence type="predicted"/>
<evidence type="ECO:0000313" key="1">
    <source>
        <dbReference type="EMBL" id="QAA80820.1"/>
    </source>
</evidence>
<dbReference type="Proteomes" id="UP000285517">
    <property type="component" value="Chromosome"/>
</dbReference>
<dbReference type="EMBL" id="CP034951">
    <property type="protein sequence ID" value="QAA80820.1"/>
    <property type="molecule type" value="Genomic_DNA"/>
</dbReference>
<organism evidence="1 2">
    <name type="scientific">Aequorivita ciconiae</name>
    <dbReference type="NCBI Taxonomy" id="2494375"/>
    <lineage>
        <taxon>Bacteria</taxon>
        <taxon>Pseudomonadati</taxon>
        <taxon>Bacteroidota</taxon>
        <taxon>Flavobacteriia</taxon>
        <taxon>Flavobacteriales</taxon>
        <taxon>Flavobacteriaceae</taxon>
        <taxon>Aequorivita</taxon>
    </lineage>
</organism>
<reference evidence="1 2" key="1">
    <citation type="submission" date="2019-01" db="EMBL/GenBank/DDBJ databases">
        <title>Complete genome sequencing of Aequorivita sp. H23M31.</title>
        <authorList>
            <person name="Bae J.-W."/>
        </authorList>
    </citation>
    <scope>NUCLEOTIDE SEQUENCE [LARGE SCALE GENOMIC DNA]</scope>
    <source>
        <strain evidence="1 2">H23M31</strain>
    </source>
</reference>
<protein>
    <submittedName>
        <fullName evidence="1">Uncharacterized protein</fullName>
    </submittedName>
</protein>
<dbReference type="AlphaFoldDB" id="A0A410G0R6"/>
<dbReference type="KEGG" id="aev:EI546_03340"/>
<accession>A0A410G0R6</accession>
<dbReference type="RefSeq" id="WP_128249215.1">
    <property type="nucleotide sequence ID" value="NZ_CP034951.1"/>
</dbReference>
<evidence type="ECO:0000313" key="2">
    <source>
        <dbReference type="Proteomes" id="UP000285517"/>
    </source>
</evidence>
<keyword evidence="2" id="KW-1185">Reference proteome</keyword>
<name>A0A410G0R6_9FLAO</name>
<sequence length="67" mass="7872">MQDIREVIRLATIIINNQQITGKKFQELDAEVKQNRNLLNTIINNQDTINKNVLYLMDQVSQLKMDK</sequence>
<gene>
    <name evidence="1" type="ORF">EI546_03340</name>
</gene>